<gene>
    <name evidence="4" type="ORF">HELGO_WM3837</name>
</gene>
<comment type="cofactor">
    <cofactor evidence="2">
        <name>a divalent metal cation</name>
        <dbReference type="ChEBI" id="CHEBI:60240"/>
    </cofactor>
</comment>
<dbReference type="SUPFAM" id="SSF56300">
    <property type="entry name" value="Metallo-dependent phosphatases"/>
    <property type="match status" value="1"/>
</dbReference>
<accession>A0A6S6SYY4</accession>
<comment type="similarity">
    <text evidence="1 2">Belongs to the metallophosphoesterase superfamily. YfcE family.</text>
</comment>
<dbReference type="AlphaFoldDB" id="A0A6S6SYY4"/>
<dbReference type="InterPro" id="IPR024654">
    <property type="entry name" value="Calcineurin-like_PHP_lpxH"/>
</dbReference>
<evidence type="ECO:0000256" key="1">
    <source>
        <dbReference type="ARBA" id="ARBA00008950"/>
    </source>
</evidence>
<evidence type="ECO:0000313" key="4">
    <source>
        <dbReference type="EMBL" id="CAA6808201.1"/>
    </source>
</evidence>
<dbReference type="Pfam" id="PF12850">
    <property type="entry name" value="Metallophos_2"/>
    <property type="match status" value="1"/>
</dbReference>
<name>A0A6S6SYY4_9BACT</name>
<dbReference type="EMBL" id="CACVAX010000018">
    <property type="protein sequence ID" value="CAA6808201.1"/>
    <property type="molecule type" value="Genomic_DNA"/>
</dbReference>
<dbReference type="PANTHER" id="PTHR43165">
    <property type="entry name" value="METALLOPHOSPHOESTERASE"/>
    <property type="match status" value="1"/>
</dbReference>
<dbReference type="EC" id="3.1.4.-" evidence="2"/>
<feature type="domain" description="Calcineurin-like phosphoesterase" evidence="3">
    <location>
        <begin position="5"/>
        <end position="147"/>
    </location>
</feature>
<evidence type="ECO:0000256" key="2">
    <source>
        <dbReference type="RuleBase" id="RU362039"/>
    </source>
</evidence>
<dbReference type="NCBIfam" id="TIGR00040">
    <property type="entry name" value="yfcE"/>
    <property type="match status" value="1"/>
</dbReference>
<dbReference type="PANTHER" id="PTHR43165:SF1">
    <property type="entry name" value="PHOSPHODIESTERASE MJ0936"/>
    <property type="match status" value="1"/>
</dbReference>
<evidence type="ECO:0000259" key="3">
    <source>
        <dbReference type="Pfam" id="PF12850"/>
    </source>
</evidence>
<reference evidence="4" key="1">
    <citation type="submission" date="2020-01" db="EMBL/GenBank/DDBJ databases">
        <authorList>
            <person name="Meier V. D."/>
            <person name="Meier V D."/>
        </authorList>
    </citation>
    <scope>NUCLEOTIDE SEQUENCE</scope>
    <source>
        <strain evidence="4">HLG_WM_MAG_04</strain>
    </source>
</reference>
<dbReference type="Gene3D" id="3.60.21.10">
    <property type="match status" value="1"/>
</dbReference>
<keyword evidence="2" id="KW-0479">Metal-binding</keyword>
<dbReference type="GO" id="GO:0016787">
    <property type="term" value="F:hydrolase activity"/>
    <property type="evidence" value="ECO:0007669"/>
    <property type="project" value="UniProtKB-UniRule"/>
</dbReference>
<protein>
    <recommendedName>
        <fullName evidence="2">Phosphoesterase</fullName>
        <ecNumber evidence="2">3.1.4.-</ecNumber>
    </recommendedName>
</protein>
<proteinExistence type="inferred from homology"/>
<dbReference type="InterPro" id="IPR029052">
    <property type="entry name" value="Metallo-depent_PP-like"/>
</dbReference>
<sequence>MGKKLKIGVLSDSHMKTDLHQEAIDHLCALGAEYLLHAGDIMREEHLQMLVDTGLPYACVYGNNDTSLISLHGQYNIFKEPHYFKIEDLKIKMMHMPYYMSADADMVVSGHTHIFDASLLNSTLFINPGEVCAREKALSECALVVVEEGSFEVSHYFRKLNTLLWIKREIEL</sequence>
<dbReference type="InterPro" id="IPR000979">
    <property type="entry name" value="Phosphodiesterase_MJ0936/Vps29"/>
</dbReference>
<organism evidence="4">
    <name type="scientific">uncultured Sulfurovum sp</name>
    <dbReference type="NCBI Taxonomy" id="269237"/>
    <lineage>
        <taxon>Bacteria</taxon>
        <taxon>Pseudomonadati</taxon>
        <taxon>Campylobacterota</taxon>
        <taxon>Epsilonproteobacteria</taxon>
        <taxon>Campylobacterales</taxon>
        <taxon>Sulfurovaceae</taxon>
        <taxon>Sulfurovum</taxon>
        <taxon>environmental samples</taxon>
    </lineage>
</organism>
<dbReference type="InterPro" id="IPR053193">
    <property type="entry name" value="MetalloPDE_YfcE-like"/>
</dbReference>
<dbReference type="GO" id="GO:0046872">
    <property type="term" value="F:metal ion binding"/>
    <property type="evidence" value="ECO:0007669"/>
    <property type="project" value="UniProtKB-KW"/>
</dbReference>